<feature type="region of interest" description="Disordered" evidence="1">
    <location>
        <begin position="34"/>
        <end position="124"/>
    </location>
</feature>
<sequence>MSNEKNPEVVGCEAYIMKNVWEIRAREYDQKMLQEHERREKSALPSINQDWANRLAARQGHYKRVQRKPKPAENQTNNNNVWKSKLPQATPTLPRGKGSGPIGRPGEQSRGFSTPAPNYKDKKGQNNHFKRLQLLMFISQTQPSAMVWGKSWKYNKCLPLPAEGDEARSDWGQCWMFATQQPHTEAGSPWLNGPNPNLMDADSLHLWKKPDYRMVESQELDLSIPTEEWQMSWRKSDKKKMEDASVTNGENVAKFGFFTSLVETQHQNEALSSSEWSESWKSTKPASQRDPFAVSNDGLMNESIAKKRDDRGMSSKWEECWRLVNHHGCNKSKLPQKSHNPEWADSWKAAMVVFNKHKNSDPSLRQDHSGTYEDHSQLRESHLHKVMLVSREQKHRDLYVQLCNEFNALSEWSKSWQVTKNNSKPCEEIQKVLKNSPPMMETALETQKVDNNTKEHYSTLEKADSCYEQLKHDVIYHPKKEFAQSKLRHLKHLENVMSATEWIDSWKTLKHRMRMERRRMRPDPSRPFRGSEQGGDMKPNASEWKDSWKFTSQPLRQEPEPWQQGWSSTPQIRVDHARVQNHFAPMELPKNGPTVECIWGESWRFLRRQHQSEPGQGRAQTSQASSSVASQHPGVSQAQRRYARSVNDWQVAWMVSETPFHHDRPSLTQWREAWRWSVFHTEHWTEQVAGENEVDVLMEIQPKREKISLQRAKAKMSRSFDNQMFRERYPEKQWEASWRAGSLLSHQTSHYGSSGIPGKSMSGITQQQHTAGHGSKWGRSFRIANPMPHMEQPWLKSSPNQCHYTVMWSRGKNIQNNNKNLSNNPATFKLWGNSHRFLQGASAQIKDQTSKTPVDPRVIIPNKAKSRKHLYSNIEKEKQSQKKWAGCHLLGKTQPLPKRGRASGKTLKMEDKTAEKFFEEWVESWRLSVRPGGLKKQMPVKSFSGWDESWKCLIPPYPPMNGPKAK</sequence>
<accession>A0A6A5EFQ3</accession>
<feature type="region of interest" description="Disordered" evidence="1">
    <location>
        <begin position="270"/>
        <end position="295"/>
    </location>
</feature>
<dbReference type="EMBL" id="VHII01000017">
    <property type="protein sequence ID" value="KAF1377119.1"/>
    <property type="molecule type" value="Genomic_DNA"/>
</dbReference>
<feature type="compositionally biased region" description="Low complexity" evidence="1">
    <location>
        <begin position="619"/>
        <end position="631"/>
    </location>
</feature>
<evidence type="ECO:0000313" key="3">
    <source>
        <dbReference type="Proteomes" id="UP000465112"/>
    </source>
</evidence>
<feature type="region of interest" description="Disordered" evidence="1">
    <location>
        <begin position="609"/>
        <end position="641"/>
    </location>
</feature>
<feature type="compositionally biased region" description="Low complexity" evidence="1">
    <location>
        <begin position="272"/>
        <end position="282"/>
    </location>
</feature>
<dbReference type="Proteomes" id="UP000465112">
    <property type="component" value="Chromosome 17"/>
</dbReference>
<evidence type="ECO:0000313" key="2">
    <source>
        <dbReference type="EMBL" id="KAF1377119.1"/>
    </source>
</evidence>
<reference evidence="2 3" key="1">
    <citation type="submission" date="2019-06" db="EMBL/GenBank/DDBJ databases">
        <title>A chromosome-scale genome assembly of the European perch, Perca fluviatilis.</title>
        <authorList>
            <person name="Roques C."/>
            <person name="Zahm M."/>
            <person name="Cabau C."/>
            <person name="Klopp C."/>
            <person name="Bouchez O."/>
            <person name="Donnadieu C."/>
            <person name="Kuhl H."/>
            <person name="Gislard M."/>
            <person name="Guendouz S."/>
            <person name="Journot L."/>
            <person name="Haffray P."/>
            <person name="Bestin A."/>
            <person name="Morvezen R."/>
            <person name="Feron R."/>
            <person name="Wen M."/>
            <person name="Jouanno E."/>
            <person name="Herpin A."/>
            <person name="Schartl M."/>
            <person name="Postlethwait J."/>
            <person name="Schaerlinger B."/>
            <person name="Chardard D."/>
            <person name="Lecocq T."/>
            <person name="Poncet C."/>
            <person name="Jaffrelo L."/>
            <person name="Lampietro C."/>
            <person name="Guiguen Y."/>
        </authorList>
    </citation>
    <scope>NUCLEOTIDE SEQUENCE [LARGE SCALE GENOMIC DNA]</scope>
    <source>
        <tissue evidence="2">Blood</tissue>
    </source>
</reference>
<keyword evidence="3" id="KW-1185">Reference proteome</keyword>
<name>A0A6A5EFQ3_PERFL</name>
<protein>
    <submittedName>
        <fullName evidence="2">Uncharacterized protein</fullName>
    </submittedName>
</protein>
<evidence type="ECO:0000256" key="1">
    <source>
        <dbReference type="SAM" id="MobiDB-lite"/>
    </source>
</evidence>
<feature type="region of interest" description="Disordered" evidence="1">
    <location>
        <begin position="514"/>
        <end position="543"/>
    </location>
</feature>
<proteinExistence type="predicted"/>
<comment type="caution">
    <text evidence="2">The sequence shown here is derived from an EMBL/GenBank/DDBJ whole genome shotgun (WGS) entry which is preliminary data.</text>
</comment>
<organism evidence="2 3">
    <name type="scientific">Perca fluviatilis</name>
    <name type="common">European perch</name>
    <dbReference type="NCBI Taxonomy" id="8168"/>
    <lineage>
        <taxon>Eukaryota</taxon>
        <taxon>Metazoa</taxon>
        <taxon>Chordata</taxon>
        <taxon>Craniata</taxon>
        <taxon>Vertebrata</taxon>
        <taxon>Euteleostomi</taxon>
        <taxon>Actinopterygii</taxon>
        <taxon>Neopterygii</taxon>
        <taxon>Teleostei</taxon>
        <taxon>Neoteleostei</taxon>
        <taxon>Acanthomorphata</taxon>
        <taxon>Eupercaria</taxon>
        <taxon>Perciformes</taxon>
        <taxon>Percoidei</taxon>
        <taxon>Percidae</taxon>
        <taxon>Percinae</taxon>
        <taxon>Perca</taxon>
    </lineage>
</organism>
<feature type="compositionally biased region" description="Basic residues" evidence="1">
    <location>
        <begin position="60"/>
        <end position="69"/>
    </location>
</feature>
<gene>
    <name evidence="2" type="ORF">PFLUV_G00197240</name>
</gene>
<feature type="compositionally biased region" description="Polar residues" evidence="1">
    <location>
        <begin position="73"/>
        <end position="91"/>
    </location>
</feature>
<dbReference type="AlphaFoldDB" id="A0A6A5EFQ3"/>